<dbReference type="PANTHER" id="PTHR18934:SF99">
    <property type="entry name" value="ATP-DEPENDENT RNA HELICASE DHX37-RELATED"/>
    <property type="match status" value="1"/>
</dbReference>
<evidence type="ECO:0000259" key="6">
    <source>
        <dbReference type="PROSITE" id="PS51194"/>
    </source>
</evidence>
<dbReference type="Pfam" id="PF07717">
    <property type="entry name" value="OB_NTP_bind"/>
    <property type="match status" value="1"/>
</dbReference>
<dbReference type="Pfam" id="PF00271">
    <property type="entry name" value="Helicase_C"/>
    <property type="match status" value="1"/>
</dbReference>
<dbReference type="GO" id="GO:0003724">
    <property type="term" value="F:RNA helicase activity"/>
    <property type="evidence" value="ECO:0007669"/>
    <property type="project" value="InterPro"/>
</dbReference>
<keyword evidence="3 7" id="KW-0347">Helicase</keyword>
<feature type="domain" description="Helicase C-terminal" evidence="6">
    <location>
        <begin position="221"/>
        <end position="398"/>
    </location>
</feature>
<dbReference type="FunFam" id="1.20.120.1080:FF:000005">
    <property type="entry name" value="ATP-dependent helicase HrpA"/>
    <property type="match status" value="1"/>
</dbReference>
<gene>
    <name evidence="7" type="ORF">SAMN06295879_3406</name>
</gene>
<dbReference type="InterPro" id="IPR003593">
    <property type="entry name" value="AAA+_ATPase"/>
</dbReference>
<dbReference type="PANTHER" id="PTHR18934">
    <property type="entry name" value="ATP-DEPENDENT RNA HELICASE"/>
    <property type="match status" value="1"/>
</dbReference>
<dbReference type="Gene3D" id="1.20.120.1080">
    <property type="match status" value="1"/>
</dbReference>
<evidence type="ECO:0000313" key="8">
    <source>
        <dbReference type="Proteomes" id="UP000189735"/>
    </source>
</evidence>
<keyword evidence="4" id="KW-0067">ATP-binding</keyword>
<proteinExistence type="predicted"/>
<dbReference type="Pfam" id="PF11898">
    <property type="entry name" value="DUF3418"/>
    <property type="match status" value="1"/>
</dbReference>
<dbReference type="GO" id="GO:0005524">
    <property type="term" value="F:ATP binding"/>
    <property type="evidence" value="ECO:0007669"/>
    <property type="project" value="UniProtKB-KW"/>
</dbReference>
<dbReference type="SMART" id="SM00490">
    <property type="entry name" value="HELICc"/>
    <property type="match status" value="1"/>
</dbReference>
<dbReference type="InterPro" id="IPR027417">
    <property type="entry name" value="P-loop_NTPase"/>
</dbReference>
<keyword evidence="2" id="KW-0378">Hydrolase</keyword>
<dbReference type="SMART" id="SM00382">
    <property type="entry name" value="AAA"/>
    <property type="match status" value="1"/>
</dbReference>
<protein>
    <submittedName>
        <fullName evidence="7">ATP-dependent helicase HrpA</fullName>
    </submittedName>
</protein>
<dbReference type="Pfam" id="PF21010">
    <property type="entry name" value="HA2_C"/>
    <property type="match status" value="1"/>
</dbReference>
<dbReference type="SMART" id="SM00847">
    <property type="entry name" value="HA2"/>
    <property type="match status" value="1"/>
</dbReference>
<feature type="domain" description="Helicase ATP-binding" evidence="5">
    <location>
        <begin position="23"/>
        <end position="183"/>
    </location>
</feature>
<dbReference type="InterPro" id="IPR001650">
    <property type="entry name" value="Helicase_C-like"/>
</dbReference>
<dbReference type="FunFam" id="3.40.50.300:FF:001922">
    <property type="entry name" value="DEAH (Asp-Glu-Ala-His) box polypeptide 29"/>
    <property type="match status" value="1"/>
</dbReference>
<dbReference type="InterPro" id="IPR007502">
    <property type="entry name" value="Helicase-assoc_dom"/>
</dbReference>
<evidence type="ECO:0000256" key="1">
    <source>
        <dbReference type="ARBA" id="ARBA00022741"/>
    </source>
</evidence>
<evidence type="ECO:0000256" key="2">
    <source>
        <dbReference type="ARBA" id="ARBA00022801"/>
    </source>
</evidence>
<evidence type="ECO:0000256" key="3">
    <source>
        <dbReference type="ARBA" id="ARBA00022806"/>
    </source>
</evidence>
<evidence type="ECO:0000256" key="4">
    <source>
        <dbReference type="ARBA" id="ARBA00022840"/>
    </source>
</evidence>
<dbReference type="NCBIfam" id="NF008348">
    <property type="entry name" value="PRK11131.1"/>
    <property type="match status" value="1"/>
</dbReference>
<dbReference type="Pfam" id="PF00270">
    <property type="entry name" value="DEAD"/>
    <property type="match status" value="1"/>
</dbReference>
<dbReference type="SMART" id="SM00487">
    <property type="entry name" value="DEXDc"/>
    <property type="match status" value="1"/>
</dbReference>
<dbReference type="CDD" id="cd18791">
    <property type="entry name" value="SF2_C_RHA"/>
    <property type="match status" value="1"/>
</dbReference>
<dbReference type="Gene3D" id="3.40.50.300">
    <property type="entry name" value="P-loop containing nucleotide triphosphate hydrolases"/>
    <property type="match status" value="2"/>
</dbReference>
<dbReference type="AlphaFoldDB" id="A0A1T4YKD5"/>
<reference evidence="8" key="1">
    <citation type="submission" date="2017-02" db="EMBL/GenBank/DDBJ databases">
        <authorList>
            <person name="Varghese N."/>
            <person name="Submissions S."/>
        </authorList>
    </citation>
    <scope>NUCLEOTIDE SEQUENCE [LARGE SCALE GENOMIC DNA]</scope>
    <source>
        <strain evidence="8">VKM Ac-2052</strain>
    </source>
</reference>
<sequence length="1271" mass="141844">MDSLPRIVFPPELPVSQRRDDIARAIAENQVVIVAGATGSGKTTQLPKICLELGRETIGHTQPRRLAARTIAERIAEELGQEVGGLVGYQVRFTDKASKDTRIKLMTDGILLNEMHHDRMLSKYDTIIIDEAHERSLNIDFLLGYLKQLLPKRPDLKLIITSATIDPQSFSKHFDDAPIVEVSGRTFPVEIRYRPLVADAPPEGDEDVPSNATPDRDVFEAIGDAVDELGREGDGDILVFLSGENEIRDAEESLKGKFANRSSAGGVTEILPLYGRLSSADQHRVFQRSSTPGVRRRIVLATNVAETSLTVPGIKYVIDAGTARISRYSVRSKVQRLPIEAISQASANQRSGRSGRTSDGIAIRLYSQQDFEKRPEFTEPEILRTNLAAVILQMISLGLGDIASFPFLQPPESRGIKDGLDLLGELGALRTASSSDANTRTKTPDAQPRLTRIGRDLARLPIEPRFARMVIESKETGTSREVMLIVAGLTIQDPRERPLERRQRADELHGRFTDPTSDFLTLLNLWNYLEEKQSELSSSAFRRLCKNEFLNYLRIREWQDVYRQLKQLSRPLGLTIGEPAVNPDGIHRSILSGLLSHIGLKDAVKKDYVGARQSRFSIFPGSVLNKKQPAAVMSAELVETSRLFARMNAAIDPAWAEKLAGDLVKRSYSEPRWEKKQGSVVAYERVTLFGVPIVEKRRIQFSRVDPSYARELFIRHALVEGDWESQQAFDRANRAFRKELEQIEERSRRRDLLTDDEAVFDFYNERIPRDVFSQRTFEGWWKTAKHDTPDLLTMTIDALVPEGAPEIDENEYPTTWQQEDQRLGLSYRFEPGTEDDGVTATVPLALLPRLKPESFEYQVPGLRVELVTALIKSLPKNIRRNFVPSTDWAMRLVAETPEGGGDEGYLAALATTMSRLAHVPVSASDFDRERLPSHLRMSFRVVDERGKTLSVGKDLPALQQKHRGAARESVAKATTRVSSDLERTGLTSWSFGELPKLVDTKQHGGVIRAYPALVDEGSSVALRLMTSPDEQALQTPDGIVRLLLLAVPSPLSYVREHLTQNEKLMLATSPYQNVQALFDDCLRAVAQRVLFEVAPDGMLWNEAGFLSARDRLSATVMDELYATVGVVTTILSAARDAEKALKGVTSMALLAALGDAREQLKGLIYPGFVSATGTTQLRQLPRYLKALTQRLDKLAENAARDRAWMIEVQAATKRYTDAGGRIPLAPHSPPNIVRARWLLEEFRVSLFAQSLGTAEPVSMQRIQKALVPAGR</sequence>
<dbReference type="RefSeq" id="WP_078715360.1">
    <property type="nucleotide sequence ID" value="NZ_FUYG01000011.1"/>
</dbReference>
<dbReference type="GO" id="GO:0016787">
    <property type="term" value="F:hydrolase activity"/>
    <property type="evidence" value="ECO:0007669"/>
    <property type="project" value="UniProtKB-KW"/>
</dbReference>
<dbReference type="InterPro" id="IPR024590">
    <property type="entry name" value="HrpA_C"/>
</dbReference>
<dbReference type="GO" id="GO:0003723">
    <property type="term" value="F:RNA binding"/>
    <property type="evidence" value="ECO:0007669"/>
    <property type="project" value="TreeGrafter"/>
</dbReference>
<name>A0A1T4YKD5_9MICO</name>
<dbReference type="InterPro" id="IPR011545">
    <property type="entry name" value="DEAD/DEAH_box_helicase_dom"/>
</dbReference>
<dbReference type="InterPro" id="IPR010222">
    <property type="entry name" value="RNA_helicase_HrpA"/>
</dbReference>
<dbReference type="Proteomes" id="UP000189735">
    <property type="component" value="Unassembled WGS sequence"/>
</dbReference>
<dbReference type="EMBL" id="FUYG01000011">
    <property type="protein sequence ID" value="SKB02008.1"/>
    <property type="molecule type" value="Genomic_DNA"/>
</dbReference>
<dbReference type="InterPro" id="IPR011709">
    <property type="entry name" value="DEAD-box_helicase_OB_fold"/>
</dbReference>
<evidence type="ECO:0000313" key="7">
    <source>
        <dbReference type="EMBL" id="SKB02008.1"/>
    </source>
</evidence>
<dbReference type="NCBIfam" id="TIGR01967">
    <property type="entry name" value="DEAH_box_HrpA"/>
    <property type="match status" value="1"/>
</dbReference>
<dbReference type="PROSITE" id="PS51194">
    <property type="entry name" value="HELICASE_CTER"/>
    <property type="match status" value="1"/>
</dbReference>
<dbReference type="PROSITE" id="PS51192">
    <property type="entry name" value="HELICASE_ATP_BIND_1"/>
    <property type="match status" value="1"/>
</dbReference>
<dbReference type="InterPro" id="IPR014001">
    <property type="entry name" value="Helicase_ATP-bd"/>
</dbReference>
<organism evidence="7 8">
    <name type="scientific">Agreia bicolorata</name>
    <dbReference type="NCBI Taxonomy" id="110935"/>
    <lineage>
        <taxon>Bacteria</taxon>
        <taxon>Bacillati</taxon>
        <taxon>Actinomycetota</taxon>
        <taxon>Actinomycetes</taxon>
        <taxon>Micrococcales</taxon>
        <taxon>Microbacteriaceae</taxon>
        <taxon>Agreia</taxon>
    </lineage>
</organism>
<keyword evidence="1" id="KW-0547">Nucleotide-binding</keyword>
<accession>A0A1T4YKD5</accession>
<dbReference type="SUPFAM" id="SSF52540">
    <property type="entry name" value="P-loop containing nucleoside triphosphate hydrolases"/>
    <property type="match status" value="1"/>
</dbReference>
<evidence type="ECO:0000259" key="5">
    <source>
        <dbReference type="PROSITE" id="PS51192"/>
    </source>
</evidence>